<reference evidence="1 2" key="1">
    <citation type="submission" date="2019-06" db="EMBL/GenBank/DDBJ databases">
        <title>Genome Sequence of the Brown Rot Fungal Pathogen Monilinia laxa.</title>
        <authorList>
            <person name="De Miccolis Angelini R.M."/>
            <person name="Landi L."/>
            <person name="Abate D."/>
            <person name="Pollastro S."/>
            <person name="Romanazzi G."/>
            <person name="Faretra F."/>
        </authorList>
    </citation>
    <scope>NUCLEOTIDE SEQUENCE [LARGE SCALE GENOMIC DNA]</scope>
    <source>
        <strain evidence="1 2">Mlax316</strain>
    </source>
</reference>
<name>A0A5N6JV87_MONLA</name>
<accession>A0A5N6JV87</accession>
<dbReference type="Proteomes" id="UP000326757">
    <property type="component" value="Unassembled WGS sequence"/>
</dbReference>
<evidence type="ECO:0000313" key="1">
    <source>
        <dbReference type="EMBL" id="KAB8292080.1"/>
    </source>
</evidence>
<proteinExistence type="predicted"/>
<dbReference type="AlphaFoldDB" id="A0A5N6JV87"/>
<gene>
    <name evidence="1" type="ORF">EYC80_007826</name>
</gene>
<keyword evidence="2" id="KW-1185">Reference proteome</keyword>
<organism evidence="1 2">
    <name type="scientific">Monilinia laxa</name>
    <name type="common">Brown rot fungus</name>
    <name type="synonym">Sclerotinia laxa</name>
    <dbReference type="NCBI Taxonomy" id="61186"/>
    <lineage>
        <taxon>Eukaryota</taxon>
        <taxon>Fungi</taxon>
        <taxon>Dikarya</taxon>
        <taxon>Ascomycota</taxon>
        <taxon>Pezizomycotina</taxon>
        <taxon>Leotiomycetes</taxon>
        <taxon>Helotiales</taxon>
        <taxon>Sclerotiniaceae</taxon>
        <taxon>Monilinia</taxon>
    </lineage>
</organism>
<sequence length="202" mass="22247">MPKQAYTVQKVTAKSIPDLIINEEELSGSDRTGELIAPLRATKQLGFALRPNAWCHTLKLMTRFCVTNSDPGLKKSKDGNIIYEKGSAPAAPATKSDADLIWGEIYMASTTPEDFLDNCLKENPSGTILHFSSLKAFAEKKYKTKAIEYESCKPQGPTPCWPSQEVSGDLRGFQNWQDTMGEISWEACILPIPFHAGGFQSG</sequence>
<dbReference type="EMBL" id="VIGI01000013">
    <property type="protein sequence ID" value="KAB8292080.1"/>
    <property type="molecule type" value="Genomic_DNA"/>
</dbReference>
<protein>
    <submittedName>
        <fullName evidence="1">Uncharacterized protein</fullName>
    </submittedName>
</protein>
<comment type="caution">
    <text evidence="1">The sequence shown here is derived from an EMBL/GenBank/DDBJ whole genome shotgun (WGS) entry which is preliminary data.</text>
</comment>
<evidence type="ECO:0000313" key="2">
    <source>
        <dbReference type="Proteomes" id="UP000326757"/>
    </source>
</evidence>